<comment type="caution">
    <text evidence="2">The sequence shown here is derived from an EMBL/GenBank/DDBJ whole genome shotgun (WGS) entry which is preliminary data.</text>
</comment>
<evidence type="ECO:0000313" key="2">
    <source>
        <dbReference type="EMBL" id="CAG5867315.1"/>
    </source>
</evidence>
<dbReference type="AlphaFoldDB" id="A0A8S4AKA2"/>
<gene>
    <name evidence="2" type="ORF">MMEN_LOCUS4115</name>
</gene>
<name>A0A8S4AKA2_9TELE</name>
<sequence length="116" mass="12641">MKWCNLLCHRSFVRTNSAPYGAPLTAGSCPRPIHCRHLPRKLMQELSPSQTGPGSLPASAGPEPLNQSSCSGSDGIMENSHTSDAIKYIPAEDPVQTKSRVDWSCLGLINRDPKKR</sequence>
<organism evidence="2 3">
    <name type="scientific">Menidia menidia</name>
    <name type="common">Atlantic silverside</name>
    <dbReference type="NCBI Taxonomy" id="238744"/>
    <lineage>
        <taxon>Eukaryota</taxon>
        <taxon>Metazoa</taxon>
        <taxon>Chordata</taxon>
        <taxon>Craniata</taxon>
        <taxon>Vertebrata</taxon>
        <taxon>Euteleostomi</taxon>
        <taxon>Actinopterygii</taxon>
        <taxon>Neopterygii</taxon>
        <taxon>Teleostei</taxon>
        <taxon>Neoteleostei</taxon>
        <taxon>Acanthomorphata</taxon>
        <taxon>Ovalentaria</taxon>
        <taxon>Atherinomorphae</taxon>
        <taxon>Atheriniformes</taxon>
        <taxon>Atherinopsidae</taxon>
        <taxon>Menidiinae</taxon>
        <taxon>Menidia</taxon>
    </lineage>
</organism>
<keyword evidence="3" id="KW-1185">Reference proteome</keyword>
<accession>A0A8S4AKA2</accession>
<dbReference type="PROSITE" id="PS51257">
    <property type="entry name" value="PROKAR_LIPOPROTEIN"/>
    <property type="match status" value="1"/>
</dbReference>
<evidence type="ECO:0000313" key="3">
    <source>
        <dbReference type="Proteomes" id="UP000677803"/>
    </source>
</evidence>
<protein>
    <submittedName>
        <fullName evidence="2">(Atlantic silverside) hypothetical protein</fullName>
    </submittedName>
</protein>
<reference evidence="2" key="1">
    <citation type="submission" date="2021-05" db="EMBL/GenBank/DDBJ databases">
        <authorList>
            <person name="Tigano A."/>
        </authorList>
    </citation>
    <scope>NUCLEOTIDE SEQUENCE</scope>
</reference>
<dbReference type="OrthoDB" id="10629510at2759"/>
<proteinExistence type="predicted"/>
<feature type="region of interest" description="Disordered" evidence="1">
    <location>
        <begin position="40"/>
        <end position="91"/>
    </location>
</feature>
<dbReference type="EMBL" id="CAJRST010003335">
    <property type="protein sequence ID" value="CAG5867315.1"/>
    <property type="molecule type" value="Genomic_DNA"/>
</dbReference>
<evidence type="ECO:0000256" key="1">
    <source>
        <dbReference type="SAM" id="MobiDB-lite"/>
    </source>
</evidence>
<dbReference type="Proteomes" id="UP000677803">
    <property type="component" value="Unassembled WGS sequence"/>
</dbReference>